<comment type="caution">
    <text evidence="2">The sequence shown here is derived from an EMBL/GenBank/DDBJ whole genome shotgun (WGS) entry which is preliminary data.</text>
</comment>
<evidence type="ECO:0000256" key="1">
    <source>
        <dbReference type="SAM" id="MobiDB-lite"/>
    </source>
</evidence>
<organism evidence="2 3">
    <name type="scientific">Prorocentrum cordatum</name>
    <dbReference type="NCBI Taxonomy" id="2364126"/>
    <lineage>
        <taxon>Eukaryota</taxon>
        <taxon>Sar</taxon>
        <taxon>Alveolata</taxon>
        <taxon>Dinophyceae</taxon>
        <taxon>Prorocentrales</taxon>
        <taxon>Prorocentraceae</taxon>
        <taxon>Prorocentrum</taxon>
    </lineage>
</organism>
<sequence length="236" mass="26719">MAELTPPAWMQAMSETKRGADVGPGSEETPSKHAKGGAKGDKNEKDLTKTWELLESGDGVTQLMIDSGLKYDEMSRQMKERQRAGEKVDFRARGPPHVQLWAAVCLNLVTNVKKFTQGGKEEYVEAETKKFNGYFTKYIQSAAPHTVGNHVLHFRYRKHKGRKTETSGSSSQQQTKEGRMTFAFSYNEPGMMARELVLWWLNYEEDQKRAEQLIGPAPKGPLEREAARILNIIEKK</sequence>
<evidence type="ECO:0000313" key="2">
    <source>
        <dbReference type="EMBL" id="CAK0841519.1"/>
    </source>
</evidence>
<dbReference type="Proteomes" id="UP001189429">
    <property type="component" value="Unassembled WGS sequence"/>
</dbReference>
<feature type="compositionally biased region" description="Low complexity" evidence="1">
    <location>
        <begin position="166"/>
        <end position="175"/>
    </location>
</feature>
<name>A0ABN9T8R7_9DINO</name>
<reference evidence="2" key="1">
    <citation type="submission" date="2023-10" db="EMBL/GenBank/DDBJ databases">
        <authorList>
            <person name="Chen Y."/>
            <person name="Shah S."/>
            <person name="Dougan E. K."/>
            <person name="Thang M."/>
            <person name="Chan C."/>
        </authorList>
    </citation>
    <scope>NUCLEOTIDE SEQUENCE [LARGE SCALE GENOMIC DNA]</scope>
</reference>
<evidence type="ECO:0000313" key="3">
    <source>
        <dbReference type="Proteomes" id="UP001189429"/>
    </source>
</evidence>
<accession>A0ABN9T8R7</accession>
<proteinExistence type="predicted"/>
<dbReference type="EMBL" id="CAUYUJ010014460">
    <property type="protein sequence ID" value="CAK0841519.1"/>
    <property type="molecule type" value="Genomic_DNA"/>
</dbReference>
<protein>
    <submittedName>
        <fullName evidence="2">Uncharacterized protein</fullName>
    </submittedName>
</protein>
<feature type="region of interest" description="Disordered" evidence="1">
    <location>
        <begin position="158"/>
        <end position="178"/>
    </location>
</feature>
<gene>
    <name evidence="2" type="ORF">PCOR1329_LOCUS36691</name>
</gene>
<feature type="region of interest" description="Disordered" evidence="1">
    <location>
        <begin position="1"/>
        <end position="44"/>
    </location>
</feature>
<keyword evidence="3" id="KW-1185">Reference proteome</keyword>